<evidence type="ECO:0000313" key="10">
    <source>
        <dbReference type="EMBL" id="PZD95155.1"/>
    </source>
</evidence>
<evidence type="ECO:0000256" key="2">
    <source>
        <dbReference type="ARBA" id="ARBA00006448"/>
    </source>
</evidence>
<evidence type="ECO:0000256" key="1">
    <source>
        <dbReference type="ARBA" id="ARBA00004651"/>
    </source>
</evidence>
<protein>
    <recommendedName>
        <fullName evidence="12">DUF421 domain-containing protein</fullName>
    </recommendedName>
</protein>
<feature type="transmembrane region" description="Helical" evidence="7">
    <location>
        <begin position="6"/>
        <end position="26"/>
    </location>
</feature>
<dbReference type="Proteomes" id="UP000249522">
    <property type="component" value="Unassembled WGS sequence"/>
</dbReference>
<accession>A0A2W1LJS7</accession>
<evidence type="ECO:0000256" key="6">
    <source>
        <dbReference type="ARBA" id="ARBA00023136"/>
    </source>
</evidence>
<dbReference type="PANTHER" id="PTHR34582:SF7">
    <property type="entry name" value="UPF0702 TRANSMEMBRANE PROTEIN YDFS"/>
    <property type="match status" value="1"/>
</dbReference>
<evidence type="ECO:0000259" key="9">
    <source>
        <dbReference type="Pfam" id="PF20730"/>
    </source>
</evidence>
<feature type="domain" description="YetF-like N-terminal transmembrane" evidence="9">
    <location>
        <begin position="13"/>
        <end position="77"/>
    </location>
</feature>
<dbReference type="InterPro" id="IPR023090">
    <property type="entry name" value="UPF0702_alpha/beta_dom_sf"/>
</dbReference>
<reference evidence="10 11" key="1">
    <citation type="submission" date="2018-06" db="EMBL/GenBank/DDBJ databases">
        <title>Paenibacillus imtechensis sp. nov.</title>
        <authorList>
            <person name="Pinnaka A.K."/>
            <person name="Singh H."/>
            <person name="Kaur M."/>
        </authorList>
    </citation>
    <scope>NUCLEOTIDE SEQUENCE [LARGE SCALE GENOMIC DNA]</scope>
    <source>
        <strain evidence="10 11">SMB1</strain>
    </source>
</reference>
<evidence type="ECO:0008006" key="12">
    <source>
        <dbReference type="Google" id="ProtNLM"/>
    </source>
</evidence>
<gene>
    <name evidence="10" type="ORF">DNH61_14675</name>
</gene>
<feature type="transmembrane region" description="Helical" evidence="7">
    <location>
        <begin position="59"/>
        <end position="77"/>
    </location>
</feature>
<dbReference type="InterPro" id="IPR048454">
    <property type="entry name" value="YetF_N"/>
</dbReference>
<dbReference type="InterPro" id="IPR007353">
    <property type="entry name" value="DUF421"/>
</dbReference>
<evidence type="ECO:0000256" key="4">
    <source>
        <dbReference type="ARBA" id="ARBA00022692"/>
    </source>
</evidence>
<dbReference type="AlphaFoldDB" id="A0A2W1LJS7"/>
<sequence>MEEHFIILGRSAAAFIIYLLITRILGKQTLSNMTFHDFVAAIILGAISANLAFNGKIQVTHFLISIGVFTGVSYLLSKLAVKSRKIRKVISGAPTVLIENGKILEGNMKKNKYTLDALNEMLREKVIYDINEVEYVILESNGRISVMRKKEYKTVTLKDLNMIVPGEQRFPVELIMDGQAINENMSHAGVSMEKLVDDVKKRGRSLEEVFYAVRSTDGAIYYDFHSDRIMRPIDKE</sequence>
<comment type="similarity">
    <text evidence="2">Belongs to the UPF0702 family.</text>
</comment>
<keyword evidence="3" id="KW-1003">Cell membrane</keyword>
<evidence type="ECO:0000256" key="5">
    <source>
        <dbReference type="ARBA" id="ARBA00022989"/>
    </source>
</evidence>
<keyword evidence="11" id="KW-1185">Reference proteome</keyword>
<dbReference type="Gene3D" id="3.30.240.20">
    <property type="entry name" value="bsu07140 like domains"/>
    <property type="match status" value="2"/>
</dbReference>
<comment type="caution">
    <text evidence="10">The sequence shown here is derived from an EMBL/GenBank/DDBJ whole genome shotgun (WGS) entry which is preliminary data.</text>
</comment>
<keyword evidence="4 7" id="KW-0812">Transmembrane</keyword>
<evidence type="ECO:0000256" key="7">
    <source>
        <dbReference type="SAM" id="Phobius"/>
    </source>
</evidence>
<evidence type="ECO:0000259" key="8">
    <source>
        <dbReference type="Pfam" id="PF04239"/>
    </source>
</evidence>
<dbReference type="Pfam" id="PF20730">
    <property type="entry name" value="YetF_N"/>
    <property type="match status" value="1"/>
</dbReference>
<evidence type="ECO:0000256" key="3">
    <source>
        <dbReference type="ARBA" id="ARBA00022475"/>
    </source>
</evidence>
<name>A0A2W1LJS7_9BACL</name>
<organism evidence="10 11">
    <name type="scientific">Paenibacillus sambharensis</name>
    <dbReference type="NCBI Taxonomy" id="1803190"/>
    <lineage>
        <taxon>Bacteria</taxon>
        <taxon>Bacillati</taxon>
        <taxon>Bacillota</taxon>
        <taxon>Bacilli</taxon>
        <taxon>Bacillales</taxon>
        <taxon>Paenibacillaceae</taxon>
        <taxon>Paenibacillus</taxon>
    </lineage>
</organism>
<dbReference type="PANTHER" id="PTHR34582">
    <property type="entry name" value="UPF0702 TRANSMEMBRANE PROTEIN YCAP"/>
    <property type="match status" value="1"/>
</dbReference>
<dbReference type="EMBL" id="QKRB01000045">
    <property type="protein sequence ID" value="PZD95155.1"/>
    <property type="molecule type" value="Genomic_DNA"/>
</dbReference>
<dbReference type="Pfam" id="PF04239">
    <property type="entry name" value="DUF421"/>
    <property type="match status" value="1"/>
</dbReference>
<dbReference type="GO" id="GO:0005886">
    <property type="term" value="C:plasma membrane"/>
    <property type="evidence" value="ECO:0007669"/>
    <property type="project" value="UniProtKB-SubCell"/>
</dbReference>
<proteinExistence type="inferred from homology"/>
<feature type="domain" description="YetF C-terminal" evidence="8">
    <location>
        <begin position="82"/>
        <end position="212"/>
    </location>
</feature>
<keyword evidence="5 7" id="KW-1133">Transmembrane helix</keyword>
<dbReference type="OrthoDB" id="9778331at2"/>
<comment type="subcellular location">
    <subcellularLocation>
        <location evidence="1">Cell membrane</location>
        <topology evidence="1">Multi-pass membrane protein</topology>
    </subcellularLocation>
</comment>
<evidence type="ECO:0000313" key="11">
    <source>
        <dbReference type="Proteomes" id="UP000249522"/>
    </source>
</evidence>
<keyword evidence="6 7" id="KW-0472">Membrane</keyword>
<feature type="transmembrane region" description="Helical" evidence="7">
    <location>
        <begin position="33"/>
        <end position="53"/>
    </location>
</feature>